<keyword evidence="3" id="KW-1185">Reference proteome</keyword>
<dbReference type="EMBL" id="CP118224">
    <property type="protein sequence ID" value="WMC11578.1"/>
    <property type="molecule type" value="Genomic_DNA"/>
</dbReference>
<evidence type="ECO:0000256" key="1">
    <source>
        <dbReference type="SAM" id="MobiDB-lite"/>
    </source>
</evidence>
<dbReference type="KEGG" id="ope:PU634_04245"/>
<reference evidence="2 3" key="1">
    <citation type="submission" date="2023-02" db="EMBL/GenBank/DDBJ databases">
        <title>Complete genome sequence of a novel bacterium Oceanimonas sp. NTOU-MSR1 isolated from marine coast sediment.</title>
        <authorList>
            <person name="Yang H.-T."/>
            <person name="Chen Y.-L."/>
            <person name="Ho Y.-N."/>
        </authorList>
    </citation>
    <scope>NUCLEOTIDE SEQUENCE [LARGE SCALE GENOMIC DNA]</scope>
    <source>
        <strain evidence="2 3">NTOU-MSR1</strain>
    </source>
</reference>
<dbReference type="PROSITE" id="PS51257">
    <property type="entry name" value="PROKAR_LIPOPROTEIN"/>
    <property type="match status" value="1"/>
</dbReference>
<feature type="compositionally biased region" description="Basic and acidic residues" evidence="1">
    <location>
        <begin position="78"/>
        <end position="91"/>
    </location>
</feature>
<gene>
    <name evidence="2" type="ORF">PU634_04245</name>
</gene>
<evidence type="ECO:0000313" key="3">
    <source>
        <dbReference type="Proteomes" id="UP001223802"/>
    </source>
</evidence>
<dbReference type="AlphaFoldDB" id="A0AA50KPZ7"/>
<sequence length="91" mass="10005">MKQHLPALFAILSVLSALTGCEPHGPAAKVEDHIDEVMETGLHAGEPTALPAPRPEPEVMAQQQKRHRQVLEQASRAAEQKLDEILQDTRP</sequence>
<dbReference type="Proteomes" id="UP001223802">
    <property type="component" value="Chromosome"/>
</dbReference>
<evidence type="ECO:0008006" key="4">
    <source>
        <dbReference type="Google" id="ProtNLM"/>
    </source>
</evidence>
<protein>
    <recommendedName>
        <fullName evidence="4">Lipoprotein</fullName>
    </recommendedName>
</protein>
<organism evidence="2 3">
    <name type="scientific">Oceanimonas pelagia</name>
    <dbReference type="NCBI Taxonomy" id="3028314"/>
    <lineage>
        <taxon>Bacteria</taxon>
        <taxon>Pseudomonadati</taxon>
        <taxon>Pseudomonadota</taxon>
        <taxon>Gammaproteobacteria</taxon>
        <taxon>Aeromonadales</taxon>
        <taxon>Aeromonadaceae</taxon>
        <taxon>Oceanimonas</taxon>
    </lineage>
</organism>
<evidence type="ECO:0000313" key="2">
    <source>
        <dbReference type="EMBL" id="WMC11578.1"/>
    </source>
</evidence>
<accession>A0AA50KPZ7</accession>
<proteinExistence type="predicted"/>
<dbReference type="RefSeq" id="WP_306762816.1">
    <property type="nucleotide sequence ID" value="NZ_CP118224.1"/>
</dbReference>
<name>A0AA50KPZ7_9GAMM</name>
<feature type="region of interest" description="Disordered" evidence="1">
    <location>
        <begin position="43"/>
        <end position="91"/>
    </location>
</feature>